<feature type="region of interest" description="Disordered" evidence="1">
    <location>
        <begin position="1"/>
        <end position="47"/>
    </location>
</feature>
<dbReference type="Proteomes" id="UP000095751">
    <property type="component" value="Unassembled WGS sequence"/>
</dbReference>
<feature type="compositionally biased region" description="Low complexity" evidence="1">
    <location>
        <begin position="16"/>
        <end position="40"/>
    </location>
</feature>
<name>A0A1E7FUR2_9STRA</name>
<dbReference type="EMBL" id="KV784353">
    <property type="protein sequence ID" value="OEU21898.1"/>
    <property type="molecule type" value="Genomic_DNA"/>
</dbReference>
<evidence type="ECO:0000313" key="2">
    <source>
        <dbReference type="EMBL" id="OEU21898.1"/>
    </source>
</evidence>
<dbReference type="AlphaFoldDB" id="A0A1E7FUR2"/>
<feature type="compositionally biased region" description="Basic residues" evidence="1">
    <location>
        <begin position="1"/>
        <end position="10"/>
    </location>
</feature>
<dbReference type="InParanoid" id="A0A1E7FUR2"/>
<organism evidence="2 3">
    <name type="scientific">Fragilariopsis cylindrus CCMP1102</name>
    <dbReference type="NCBI Taxonomy" id="635003"/>
    <lineage>
        <taxon>Eukaryota</taxon>
        <taxon>Sar</taxon>
        <taxon>Stramenopiles</taxon>
        <taxon>Ochrophyta</taxon>
        <taxon>Bacillariophyta</taxon>
        <taxon>Bacillariophyceae</taxon>
        <taxon>Bacillariophycidae</taxon>
        <taxon>Bacillariales</taxon>
        <taxon>Bacillariaceae</taxon>
        <taxon>Fragilariopsis</taxon>
    </lineage>
</organism>
<dbReference type="KEGG" id="fcy:FRACYDRAFT_232044"/>
<keyword evidence="3" id="KW-1185">Reference proteome</keyword>
<evidence type="ECO:0000256" key="1">
    <source>
        <dbReference type="SAM" id="MobiDB-lite"/>
    </source>
</evidence>
<accession>A0A1E7FUR2</accession>
<evidence type="ECO:0000313" key="3">
    <source>
        <dbReference type="Proteomes" id="UP000095751"/>
    </source>
</evidence>
<protein>
    <submittedName>
        <fullName evidence="2">Uncharacterized protein</fullName>
    </submittedName>
</protein>
<sequence length="498" mass="55957">MVTTRKAKRKIAPDPTNSTNNKNDTDNANANETAEKTTTQAKKKKKTIPKKTTVVRVEQSFVANAIAFCRNQQVAKQLWESIDSNLQNNPDVAFAALKRGAITFTNLPSEIKENRDFLMNGLQENMFLWKSLPGRFKQDADFGLKALANPDTNLRSVVWSVTNKEKLWSEGALQIARRTTNPSHYPRNGDYRLFDLAPASIKGNATIQLEVVSEQPKAAMFLGNDLKEDYDFLQKLLKKNLLALPYIGSETYDRFPTIMNIESIATYLSTDGSSHSCLVNSVPSQSWKDRSFVDGWVSCGGTLTSRISSSFRDDEEIVLNYAKSFELMEIRNPGFVYVSNRLLSDEAFLSRIIVSCKCPGKIFYAAPSKIKKDKDLLLLACSTHANYHPRQNSCSGYGYGYDYGGYGDEISRQFEVWVKQCMKEYQGFFGFLCGTSPDSGSPLVGLDQGHDLKRNIASFLMFPQGEKLTMLLKTAAVNLKIRGFSNPYDLRLLEQHLT</sequence>
<proteinExistence type="predicted"/>
<reference evidence="2 3" key="1">
    <citation type="submission" date="2016-09" db="EMBL/GenBank/DDBJ databases">
        <title>Extensive genetic diversity and differential bi-allelic expression allows diatom success in the polar Southern Ocean.</title>
        <authorList>
            <consortium name="DOE Joint Genome Institute"/>
            <person name="Mock T."/>
            <person name="Otillar R.P."/>
            <person name="Strauss J."/>
            <person name="Dupont C."/>
            <person name="Frickenhaus S."/>
            <person name="Maumus F."/>
            <person name="Mcmullan M."/>
            <person name="Sanges R."/>
            <person name="Schmutz J."/>
            <person name="Toseland A."/>
            <person name="Valas R."/>
            <person name="Veluchamy A."/>
            <person name="Ward B.J."/>
            <person name="Allen A."/>
            <person name="Barry K."/>
            <person name="Falciatore A."/>
            <person name="Ferrante M."/>
            <person name="Fortunato A.E."/>
            <person name="Gloeckner G."/>
            <person name="Gruber A."/>
            <person name="Hipkin R."/>
            <person name="Janech M."/>
            <person name="Kroth P."/>
            <person name="Leese F."/>
            <person name="Lindquist E."/>
            <person name="Lyon B.R."/>
            <person name="Martin J."/>
            <person name="Mayer C."/>
            <person name="Parker M."/>
            <person name="Quesneville H."/>
            <person name="Raymond J."/>
            <person name="Uhlig C."/>
            <person name="Valentin K.U."/>
            <person name="Worden A.Z."/>
            <person name="Armbrust E.V."/>
            <person name="Bowler C."/>
            <person name="Green B."/>
            <person name="Moulton V."/>
            <person name="Van Oosterhout C."/>
            <person name="Grigoriev I."/>
        </authorList>
    </citation>
    <scope>NUCLEOTIDE SEQUENCE [LARGE SCALE GENOMIC DNA]</scope>
    <source>
        <strain evidence="2 3">CCMP1102</strain>
    </source>
</reference>
<gene>
    <name evidence="2" type="ORF">FRACYDRAFT_232044</name>
</gene>